<evidence type="ECO:0000256" key="3">
    <source>
        <dbReference type="ARBA" id="ARBA00022723"/>
    </source>
</evidence>
<evidence type="ECO:0000256" key="6">
    <source>
        <dbReference type="ARBA" id="ARBA00022833"/>
    </source>
</evidence>
<feature type="compositionally biased region" description="Basic and acidic residues" evidence="9">
    <location>
        <begin position="468"/>
        <end position="501"/>
    </location>
</feature>
<evidence type="ECO:0000256" key="8">
    <source>
        <dbReference type="ARBA" id="ARBA00054139"/>
    </source>
</evidence>
<evidence type="ECO:0000256" key="1">
    <source>
        <dbReference type="ARBA" id="ARBA00004123"/>
    </source>
</evidence>
<evidence type="ECO:0000256" key="9">
    <source>
        <dbReference type="SAM" id="MobiDB-lite"/>
    </source>
</evidence>
<dbReference type="InterPro" id="IPR042452">
    <property type="entry name" value="ZPR1_Znf1/2"/>
</dbReference>
<keyword evidence="7" id="KW-0539">Nucleus</keyword>
<keyword evidence="12" id="KW-1185">Reference proteome</keyword>
<dbReference type="NCBIfam" id="TIGR00310">
    <property type="entry name" value="ZPR1_znf"/>
    <property type="match status" value="2"/>
</dbReference>
<evidence type="ECO:0000313" key="11">
    <source>
        <dbReference type="EMBL" id="PGH17100.1"/>
    </source>
</evidence>
<dbReference type="Proteomes" id="UP000224634">
    <property type="component" value="Unassembled WGS sequence"/>
</dbReference>
<gene>
    <name evidence="11" type="ORF">AJ80_04975</name>
</gene>
<keyword evidence="6" id="KW-0862">Zinc</keyword>
<dbReference type="STRING" id="1447883.A0A2B7Y7B6"/>
<evidence type="ECO:0000259" key="10">
    <source>
        <dbReference type="SMART" id="SM00709"/>
    </source>
</evidence>
<feature type="region of interest" description="Disordered" evidence="9">
    <location>
        <begin position="1"/>
        <end position="48"/>
    </location>
</feature>
<evidence type="ECO:0000256" key="4">
    <source>
        <dbReference type="ARBA" id="ARBA00022737"/>
    </source>
</evidence>
<dbReference type="GO" id="GO:0005634">
    <property type="term" value="C:nucleus"/>
    <property type="evidence" value="ECO:0007669"/>
    <property type="project" value="UniProtKB-SubCell"/>
</dbReference>
<keyword evidence="5" id="KW-0863">Zinc-finger</keyword>
<sequence length="501" mass="55887">MASHDVSDAAAVSAKVEELSLNNATQERPQDPDTVEKEGKSAEVGQDDDDTGLLQLESLCMNCHKDGVTKLLLLRVPFFRDVILESFECPHCYFKNNSVKSADMIQELAALYTLECQSMADFERQVIISESGIFRLETLGIEMPKSEGQLTNVEGMVSKILTQLENEQPARKEADPDLYKALESIIEKLRSMLEGKAFPFTITLDDPTGNSWVAPTPHDEGGKYKRKDYPRTREQNEVLGLTEGADNEPRPNGHMVQSAGDPEDLDIVDGKVYSLPAECPACTKTCVVNMQQVHIPHFKEVFIWSTVCDRCGYRTNEVKTGGAVPDKGRRVILQVDGLDDLSRDILKSDTCAMASEELDLSVQPGTLGGRFTTIEGLLTQVRDQLHGQIFHTGTEDLAPGDSMIQSEKVTWDRFFSRLDSAIAGELKFVITLEDPMANSYVQDLYSPEPDPRLKIEDYTRTDEEEEELGLKDMKTEGYEDDAKKEAEKEEKTEQPAEVKAS</sequence>
<evidence type="ECO:0000256" key="2">
    <source>
        <dbReference type="ARBA" id="ARBA00008354"/>
    </source>
</evidence>
<dbReference type="FunFam" id="2.60.120.1040:FF:000001">
    <property type="entry name" value="Zinc finger protein ZPR1"/>
    <property type="match status" value="1"/>
</dbReference>
<dbReference type="Gene3D" id="2.60.120.1040">
    <property type="entry name" value="ZPR1, A/B domain"/>
    <property type="match status" value="2"/>
</dbReference>
<feature type="compositionally biased region" description="Basic and acidic residues" evidence="9">
    <location>
        <begin position="217"/>
        <end position="235"/>
    </location>
</feature>
<feature type="compositionally biased region" description="Low complexity" evidence="9">
    <location>
        <begin position="1"/>
        <end position="14"/>
    </location>
</feature>
<evidence type="ECO:0000313" key="12">
    <source>
        <dbReference type="Proteomes" id="UP000224634"/>
    </source>
</evidence>
<comment type="caution">
    <text evidence="11">The sequence shown here is derived from an EMBL/GenBank/DDBJ whole genome shotgun (WGS) entry which is preliminary data.</text>
</comment>
<evidence type="ECO:0000256" key="5">
    <source>
        <dbReference type="ARBA" id="ARBA00022771"/>
    </source>
</evidence>
<feature type="region of interest" description="Disordered" evidence="9">
    <location>
        <begin position="442"/>
        <end position="501"/>
    </location>
</feature>
<reference evidence="11 12" key="1">
    <citation type="submission" date="2017-10" db="EMBL/GenBank/DDBJ databases">
        <title>Comparative genomics in systemic dimorphic fungi from Ajellomycetaceae.</title>
        <authorList>
            <person name="Munoz J.F."/>
            <person name="Mcewen J.G."/>
            <person name="Clay O.K."/>
            <person name="Cuomo C.A."/>
        </authorList>
    </citation>
    <scope>NUCLEOTIDE SEQUENCE [LARGE SCALE GENOMIC DNA]</scope>
    <source>
        <strain evidence="11 12">UAMH7299</strain>
    </source>
</reference>
<keyword evidence="4" id="KW-0677">Repeat</keyword>
<dbReference type="OrthoDB" id="308464at2759"/>
<evidence type="ECO:0000256" key="7">
    <source>
        <dbReference type="ARBA" id="ARBA00023242"/>
    </source>
</evidence>
<dbReference type="Pfam" id="PF22794">
    <property type="entry name" value="jr-ZPR1"/>
    <property type="match status" value="2"/>
</dbReference>
<keyword evidence="3" id="KW-0479">Metal-binding</keyword>
<feature type="compositionally biased region" description="Basic and acidic residues" evidence="9">
    <location>
        <begin position="449"/>
        <end position="461"/>
    </location>
</feature>
<dbReference type="PANTHER" id="PTHR10876">
    <property type="entry name" value="ZINC FINGER PROTEIN ZPR1"/>
    <property type="match status" value="1"/>
</dbReference>
<dbReference type="Pfam" id="PF03367">
    <property type="entry name" value="Zn_ribbon_ZPR1"/>
    <property type="match status" value="2"/>
</dbReference>
<feature type="compositionally biased region" description="Basic and acidic residues" evidence="9">
    <location>
        <begin position="28"/>
        <end position="41"/>
    </location>
</feature>
<dbReference type="GO" id="GO:0008270">
    <property type="term" value="F:zinc ion binding"/>
    <property type="evidence" value="ECO:0007669"/>
    <property type="project" value="UniProtKB-KW"/>
</dbReference>
<dbReference type="InterPro" id="IPR004457">
    <property type="entry name" value="Znf_ZPR1"/>
</dbReference>
<dbReference type="EMBL" id="PDNA01000068">
    <property type="protein sequence ID" value="PGH17100.1"/>
    <property type="molecule type" value="Genomic_DNA"/>
</dbReference>
<name>A0A2B7Y7B6_POLH7</name>
<comment type="subcellular location">
    <subcellularLocation>
        <location evidence="1">Nucleus</location>
    </subcellularLocation>
</comment>
<dbReference type="FunFam" id="2.20.25.420:FF:000002">
    <property type="entry name" value="Zinc finger protein ZPR1"/>
    <property type="match status" value="1"/>
</dbReference>
<dbReference type="InterPro" id="IPR056180">
    <property type="entry name" value="ZPR1_jr_dom"/>
</dbReference>
<dbReference type="Gene3D" id="2.20.25.420">
    <property type="entry name" value="ZPR1, zinc finger domain"/>
    <property type="match status" value="2"/>
</dbReference>
<comment type="function">
    <text evidence="8">Acts as a protein folding chaperone for elongation factor 1-alpha.</text>
</comment>
<dbReference type="InterPro" id="IPR042451">
    <property type="entry name" value="ZPR1_A/B_dom"/>
</dbReference>
<dbReference type="FunFam" id="2.20.25.420:FF:000001">
    <property type="entry name" value="Zinc finger protein ZPR1"/>
    <property type="match status" value="1"/>
</dbReference>
<dbReference type="AlphaFoldDB" id="A0A2B7Y7B6"/>
<dbReference type="SMART" id="SM00709">
    <property type="entry name" value="Zpr1"/>
    <property type="match status" value="2"/>
</dbReference>
<feature type="region of interest" description="Disordered" evidence="9">
    <location>
        <begin position="211"/>
        <end position="235"/>
    </location>
</feature>
<dbReference type="PANTHER" id="PTHR10876:SF0">
    <property type="entry name" value="ZINC FINGER PROTEIN ZPR1"/>
    <property type="match status" value="1"/>
</dbReference>
<protein>
    <recommendedName>
        <fullName evidence="10">Zinc finger ZPR1-type domain-containing protein</fullName>
    </recommendedName>
</protein>
<organism evidence="11 12">
    <name type="scientific">Polytolypa hystricis (strain UAMH7299)</name>
    <dbReference type="NCBI Taxonomy" id="1447883"/>
    <lineage>
        <taxon>Eukaryota</taxon>
        <taxon>Fungi</taxon>
        <taxon>Dikarya</taxon>
        <taxon>Ascomycota</taxon>
        <taxon>Pezizomycotina</taxon>
        <taxon>Eurotiomycetes</taxon>
        <taxon>Eurotiomycetidae</taxon>
        <taxon>Onygenales</taxon>
        <taxon>Onygenales incertae sedis</taxon>
        <taxon>Polytolypa</taxon>
    </lineage>
</organism>
<accession>A0A2B7Y7B6</accession>
<feature type="domain" description="Zinc finger ZPR1-type" evidence="10">
    <location>
        <begin position="58"/>
        <end position="215"/>
    </location>
</feature>
<proteinExistence type="inferred from homology"/>
<feature type="domain" description="Zinc finger ZPR1-type" evidence="10">
    <location>
        <begin position="277"/>
        <end position="443"/>
    </location>
</feature>
<comment type="similarity">
    <text evidence="2">Belongs to the ZPR1 family.</text>
</comment>
<dbReference type="InterPro" id="IPR040141">
    <property type="entry name" value="ZPR1"/>
</dbReference>